<reference evidence="2 3" key="3">
    <citation type="journal article" date="2015" name="Genome Announc.">
        <title>Draft Genome Sequence of the Archiascomycetous Yeast Saitoella complicata.</title>
        <authorList>
            <person name="Yamauchi K."/>
            <person name="Kondo S."/>
            <person name="Hamamoto M."/>
            <person name="Takahashi Y."/>
            <person name="Ogura Y."/>
            <person name="Hayashi T."/>
            <person name="Nishida H."/>
        </authorList>
    </citation>
    <scope>NUCLEOTIDE SEQUENCE [LARGE SCALE GENOMIC DNA]</scope>
    <source>
        <strain evidence="2 3">NRRL Y-17804</strain>
    </source>
</reference>
<dbReference type="EMBL" id="BACD03000017">
    <property type="protein sequence ID" value="GAO48840.1"/>
    <property type="molecule type" value="Genomic_DNA"/>
</dbReference>
<organism evidence="2 3">
    <name type="scientific">Saitoella complicata (strain BCRC 22490 / CBS 7301 / JCM 7358 / NBRC 10748 / NRRL Y-17804)</name>
    <dbReference type="NCBI Taxonomy" id="698492"/>
    <lineage>
        <taxon>Eukaryota</taxon>
        <taxon>Fungi</taxon>
        <taxon>Dikarya</taxon>
        <taxon>Ascomycota</taxon>
        <taxon>Taphrinomycotina</taxon>
        <taxon>Taphrinomycotina incertae sedis</taxon>
        <taxon>Saitoella</taxon>
    </lineage>
</organism>
<reference evidence="2 3" key="2">
    <citation type="journal article" date="2014" name="J. Gen. Appl. Microbiol.">
        <title>The early diverging ascomycetous budding yeast Saitoella complicata has three histone deacetylases belonging to the Clr6, Hos2, and Rpd3 lineages.</title>
        <authorList>
            <person name="Nishida H."/>
            <person name="Matsumoto T."/>
            <person name="Kondo S."/>
            <person name="Hamamoto M."/>
            <person name="Yoshikawa H."/>
        </authorList>
    </citation>
    <scope>NUCLEOTIDE SEQUENCE [LARGE SCALE GENOMIC DNA]</scope>
    <source>
        <strain evidence="2 3">NRRL Y-17804</strain>
    </source>
</reference>
<feature type="compositionally biased region" description="Basic and acidic residues" evidence="1">
    <location>
        <begin position="84"/>
        <end position="120"/>
    </location>
</feature>
<sequence>MRNAHKSITQAHVTWPFQCTCRERRRAERNVLHQVRTFLGGRGKPEAKGGDKANNKDLFESFFTTLLNDDARDTFSDLNKPRTPVREEARPPADKKSRSRDPYAPKDDERHSSVRPDERQITPYRTNPWQTALKAGPVRPGAFDRLASRLLPERSGYDEEEMLRRTQESKSFAGRLRDLSNERPRRTQESRSFVGRWTEPSKGTRMEKVAEEMPWRTQEEPRRFAKRLREPSTGMQVEKVAENMPRQRYSVPRIVPQYTHIRRETRPDDRAAVRKIFHRCKQLARLGDLRGLQTLVVDTVDAYGMAAIVADMIRYIVTEVSRARGGRLAIEAFEKLSPKIVGTALESEIPSVYIALMRCAARDNTIIPQDILSVSTLFPNVSSVILEEHRLRAFNRRGWLREAYEDFLSILEQGYAPHISVACQLLQASHEEDLRHDLNSGTHLARLYLQIRSTYLYPGFESFERHERRLIRVLLAASRTESHLDVIWTTLLSPSAVKPLTPKRAIRLFQLDLIKAACRVAAISTATENGKITRYFQSMATIMGMLLKIQRSIDNDLSRETVMEALFGNLRIGNTTAASDCLRTLRERQWSLKNVEKSRFLAMLPVLDGVDGVLQRTAIVGRTEPWLKREHRKFIDQLNFAPVTAKEFGEYALFLGRCGSSAEIWDLWKLAAERGLNFKRGVVFAFVKAFLTGKDLESAWTIARTAHSLSKHMFWHLCQGFTSIDHLKFIMPDILSTAVRLGIPLSADDVGRGLNLATRNIRTTGDTSLTPFLDSKELSKMGLTTADGCVTETGKRRVFLAIRRAYGTEIANFIESVTAKADVQLALERLDRLWS</sequence>
<feature type="region of interest" description="Disordered" evidence="1">
    <location>
        <begin position="73"/>
        <end position="125"/>
    </location>
</feature>
<keyword evidence="3" id="KW-1185">Reference proteome</keyword>
<protein>
    <submittedName>
        <fullName evidence="2">Uncharacterized protein</fullName>
    </submittedName>
</protein>
<gene>
    <name evidence="2" type="ORF">G7K_3006-t1</name>
</gene>
<reference evidence="2 3" key="1">
    <citation type="journal article" date="2011" name="J. Gen. Appl. Microbiol.">
        <title>Draft genome sequencing of the enigmatic yeast Saitoella complicata.</title>
        <authorList>
            <person name="Nishida H."/>
            <person name="Hamamoto M."/>
            <person name="Sugiyama J."/>
        </authorList>
    </citation>
    <scope>NUCLEOTIDE SEQUENCE [LARGE SCALE GENOMIC DNA]</scope>
    <source>
        <strain evidence="2 3">NRRL Y-17804</strain>
    </source>
</reference>
<dbReference type="AlphaFoldDB" id="A0A0E9NHF5"/>
<name>A0A0E9NHF5_SAICN</name>
<comment type="caution">
    <text evidence="2">The sequence shown here is derived from an EMBL/GenBank/DDBJ whole genome shotgun (WGS) entry which is preliminary data.</text>
</comment>
<evidence type="ECO:0000256" key="1">
    <source>
        <dbReference type="SAM" id="MobiDB-lite"/>
    </source>
</evidence>
<accession>A0A0E9NHF5</accession>
<dbReference type="Proteomes" id="UP000033140">
    <property type="component" value="Unassembled WGS sequence"/>
</dbReference>
<evidence type="ECO:0000313" key="3">
    <source>
        <dbReference type="Proteomes" id="UP000033140"/>
    </source>
</evidence>
<proteinExistence type="predicted"/>
<evidence type="ECO:0000313" key="2">
    <source>
        <dbReference type="EMBL" id="GAO48840.1"/>
    </source>
</evidence>